<dbReference type="AlphaFoldDB" id="A0AAV1PCZ1"/>
<keyword evidence="4" id="KW-0297">G-protein coupled receptor</keyword>
<evidence type="ECO:0000256" key="4">
    <source>
        <dbReference type="ARBA" id="ARBA00023040"/>
    </source>
</evidence>
<dbReference type="PROSITE" id="PS50262">
    <property type="entry name" value="G_PROTEIN_RECEP_F1_2"/>
    <property type="match status" value="1"/>
</dbReference>
<protein>
    <submittedName>
        <fullName evidence="10">Chemokine XC receptor 1-like</fullName>
    </submittedName>
</protein>
<dbReference type="InterPro" id="IPR050119">
    <property type="entry name" value="CCR1-9-like"/>
</dbReference>
<feature type="transmembrane region" description="Helical" evidence="8">
    <location>
        <begin position="278"/>
        <end position="300"/>
    </location>
</feature>
<feature type="transmembrane region" description="Helical" evidence="8">
    <location>
        <begin position="44"/>
        <end position="66"/>
    </location>
</feature>
<dbReference type="GO" id="GO:0009897">
    <property type="term" value="C:external side of plasma membrane"/>
    <property type="evidence" value="ECO:0007669"/>
    <property type="project" value="TreeGrafter"/>
</dbReference>
<evidence type="ECO:0000259" key="9">
    <source>
        <dbReference type="PROSITE" id="PS50262"/>
    </source>
</evidence>
<accession>A0AAV1PCZ1</accession>
<gene>
    <name evidence="10" type="ORF">FSCOSCO3_A009785</name>
</gene>
<keyword evidence="5 8" id="KW-0472">Membrane</keyword>
<dbReference type="InterPro" id="IPR000276">
    <property type="entry name" value="GPCR_Rhodpsn"/>
</dbReference>
<evidence type="ECO:0000313" key="10">
    <source>
        <dbReference type="EMBL" id="CAK6969130.1"/>
    </source>
</evidence>
<dbReference type="GO" id="GO:0019957">
    <property type="term" value="F:C-C chemokine binding"/>
    <property type="evidence" value="ECO:0007669"/>
    <property type="project" value="TreeGrafter"/>
</dbReference>
<keyword evidence="11" id="KW-1185">Reference proteome</keyword>
<dbReference type="GO" id="GO:0060326">
    <property type="term" value="P:cell chemotaxis"/>
    <property type="evidence" value="ECO:0007669"/>
    <property type="project" value="TreeGrafter"/>
</dbReference>
<feature type="transmembrane region" description="Helical" evidence="8">
    <location>
        <begin position="238"/>
        <end position="258"/>
    </location>
</feature>
<comment type="caution">
    <text evidence="10">The sequence shown here is derived from an EMBL/GenBank/DDBJ whole genome shotgun (WGS) entry which is preliminary data.</text>
</comment>
<name>A0AAV1PCZ1_SCOSC</name>
<dbReference type="EMBL" id="CAWUFR010000130">
    <property type="protein sequence ID" value="CAK6969130.1"/>
    <property type="molecule type" value="Genomic_DNA"/>
</dbReference>
<dbReference type="GO" id="GO:0016493">
    <property type="term" value="F:C-C chemokine receptor activity"/>
    <property type="evidence" value="ECO:0007669"/>
    <property type="project" value="TreeGrafter"/>
</dbReference>
<keyword evidence="3 8" id="KW-1133">Transmembrane helix</keyword>
<feature type="domain" description="G-protein coupled receptors family 1 profile" evidence="9">
    <location>
        <begin position="57"/>
        <end position="298"/>
    </location>
</feature>
<sequence length="343" mass="38934">MEIYQSGRSSTMTNNSTTLYEYYYDFDDVEHSCDDPMDFSTISAAFFIVIFIISITGNSLLLFVLVRRGNLKNATNLFILNLTCSNLVFAVNLPFWAVELLHHWVFGDLGCKLLSAADFVGFYSSVILLTAVTVDHFITVVLNKWPSKLVRVRCAAGFCATAWIISIVASLHIAIKMKETTNEDGELICGTDDPDAKLIYLLQMSLLFFLPLVIIIFCYCAILKTVLQFSNRKKNRTVVMVLCIVAAFFICWGPYTMFSLFLTFHVPDNCYVWESWHIASNICLILALSHCCVNPLFYMLSQNMRRHLLHFLHCDNVRNMERATSSSDVTSQASLVMVDLESK</sequence>
<evidence type="ECO:0000256" key="6">
    <source>
        <dbReference type="ARBA" id="ARBA00023170"/>
    </source>
</evidence>
<dbReference type="GO" id="GO:0007204">
    <property type="term" value="P:positive regulation of cytosolic calcium ion concentration"/>
    <property type="evidence" value="ECO:0007669"/>
    <property type="project" value="TreeGrafter"/>
</dbReference>
<dbReference type="Pfam" id="PF00001">
    <property type="entry name" value="7tm_1"/>
    <property type="match status" value="1"/>
</dbReference>
<organism evidence="10 11">
    <name type="scientific">Scomber scombrus</name>
    <name type="common">Atlantic mackerel</name>
    <name type="synonym">Scomber vernalis</name>
    <dbReference type="NCBI Taxonomy" id="13677"/>
    <lineage>
        <taxon>Eukaryota</taxon>
        <taxon>Metazoa</taxon>
        <taxon>Chordata</taxon>
        <taxon>Craniata</taxon>
        <taxon>Vertebrata</taxon>
        <taxon>Euteleostomi</taxon>
        <taxon>Actinopterygii</taxon>
        <taxon>Neopterygii</taxon>
        <taxon>Teleostei</taxon>
        <taxon>Neoteleostei</taxon>
        <taxon>Acanthomorphata</taxon>
        <taxon>Pelagiaria</taxon>
        <taxon>Scombriformes</taxon>
        <taxon>Scombridae</taxon>
        <taxon>Scomber</taxon>
    </lineage>
</organism>
<proteinExistence type="predicted"/>
<evidence type="ECO:0000256" key="1">
    <source>
        <dbReference type="ARBA" id="ARBA00004370"/>
    </source>
</evidence>
<dbReference type="PANTHER" id="PTHR10489">
    <property type="entry name" value="CELL ADHESION MOLECULE"/>
    <property type="match status" value="1"/>
</dbReference>
<dbReference type="Proteomes" id="UP001314229">
    <property type="component" value="Unassembled WGS sequence"/>
</dbReference>
<keyword evidence="6 10" id="KW-0675">Receptor</keyword>
<comment type="subcellular location">
    <subcellularLocation>
        <location evidence="1">Membrane</location>
    </subcellularLocation>
</comment>
<dbReference type="PRINTS" id="PR00237">
    <property type="entry name" value="GPCRRHODOPSN"/>
</dbReference>
<evidence type="ECO:0000256" key="5">
    <source>
        <dbReference type="ARBA" id="ARBA00023136"/>
    </source>
</evidence>
<feature type="transmembrane region" description="Helical" evidence="8">
    <location>
        <begin position="122"/>
        <end position="142"/>
    </location>
</feature>
<feature type="transmembrane region" description="Helical" evidence="8">
    <location>
        <begin position="154"/>
        <end position="175"/>
    </location>
</feature>
<evidence type="ECO:0000256" key="2">
    <source>
        <dbReference type="ARBA" id="ARBA00022692"/>
    </source>
</evidence>
<dbReference type="Gene3D" id="1.20.1070.10">
    <property type="entry name" value="Rhodopsin 7-helix transmembrane proteins"/>
    <property type="match status" value="1"/>
</dbReference>
<dbReference type="GO" id="GO:0019722">
    <property type="term" value="P:calcium-mediated signaling"/>
    <property type="evidence" value="ECO:0007669"/>
    <property type="project" value="TreeGrafter"/>
</dbReference>
<keyword evidence="7" id="KW-0807">Transducer</keyword>
<evidence type="ECO:0000313" key="11">
    <source>
        <dbReference type="Proteomes" id="UP001314229"/>
    </source>
</evidence>
<feature type="transmembrane region" description="Helical" evidence="8">
    <location>
        <begin position="78"/>
        <end position="98"/>
    </location>
</feature>
<dbReference type="InterPro" id="IPR017452">
    <property type="entry name" value="GPCR_Rhodpsn_7TM"/>
</dbReference>
<reference evidence="10 11" key="1">
    <citation type="submission" date="2024-01" db="EMBL/GenBank/DDBJ databases">
        <authorList>
            <person name="Alioto T."/>
            <person name="Alioto T."/>
            <person name="Gomez Garrido J."/>
        </authorList>
    </citation>
    <scope>NUCLEOTIDE SEQUENCE [LARGE SCALE GENOMIC DNA]</scope>
</reference>
<evidence type="ECO:0000256" key="8">
    <source>
        <dbReference type="SAM" id="Phobius"/>
    </source>
</evidence>
<dbReference type="GO" id="GO:0006955">
    <property type="term" value="P:immune response"/>
    <property type="evidence" value="ECO:0007669"/>
    <property type="project" value="TreeGrafter"/>
</dbReference>
<dbReference type="SUPFAM" id="SSF81321">
    <property type="entry name" value="Family A G protein-coupled receptor-like"/>
    <property type="match status" value="1"/>
</dbReference>
<feature type="transmembrane region" description="Helical" evidence="8">
    <location>
        <begin position="200"/>
        <end position="226"/>
    </location>
</feature>
<keyword evidence="2 8" id="KW-0812">Transmembrane</keyword>
<evidence type="ECO:0000256" key="3">
    <source>
        <dbReference type="ARBA" id="ARBA00022989"/>
    </source>
</evidence>
<dbReference type="PANTHER" id="PTHR10489:SF730">
    <property type="entry name" value="CHEMOKINE XC RECEPTOR 1"/>
    <property type="match status" value="1"/>
</dbReference>
<evidence type="ECO:0000256" key="7">
    <source>
        <dbReference type="ARBA" id="ARBA00023224"/>
    </source>
</evidence>